<sequence length="137" mass="14662">MQHAFEWAVLRVVPRVERGETLNAGAVVYCQGAGFLGAVVELDEARLLALDPYADVAAVRDHLEAVRALCAGEPVAGANARRPAGERFRWLSAPRSTVVQASPVHTGVTADPAGELDRLVTVMVRPPRPRQAGCREG</sequence>
<organism evidence="1 2">
    <name type="scientific">Motilibacter deserti</name>
    <dbReference type="NCBI Taxonomy" id="2714956"/>
    <lineage>
        <taxon>Bacteria</taxon>
        <taxon>Bacillati</taxon>
        <taxon>Actinomycetota</taxon>
        <taxon>Actinomycetes</taxon>
        <taxon>Motilibacterales</taxon>
        <taxon>Motilibacteraceae</taxon>
        <taxon>Motilibacter</taxon>
    </lineage>
</organism>
<dbReference type="InterPro" id="IPR021398">
    <property type="entry name" value="DUF3037"/>
</dbReference>
<accession>A0ABX0GXD8</accession>
<gene>
    <name evidence="1" type="ORF">G9H71_17040</name>
</gene>
<dbReference type="EMBL" id="JAANNP010000033">
    <property type="protein sequence ID" value="NHC15487.1"/>
    <property type="molecule type" value="Genomic_DNA"/>
</dbReference>
<evidence type="ECO:0000313" key="2">
    <source>
        <dbReference type="Proteomes" id="UP000800981"/>
    </source>
</evidence>
<dbReference type="RefSeq" id="WP_166283929.1">
    <property type="nucleotide sequence ID" value="NZ_JAANNP010000033.1"/>
</dbReference>
<keyword evidence="2" id="KW-1185">Reference proteome</keyword>
<reference evidence="1 2" key="1">
    <citation type="submission" date="2020-03" db="EMBL/GenBank/DDBJ databases">
        <title>Two novel Motilibacter sp.</title>
        <authorList>
            <person name="Liu S."/>
        </authorList>
    </citation>
    <scope>NUCLEOTIDE SEQUENCE [LARGE SCALE GENOMIC DNA]</scope>
    <source>
        <strain evidence="1 2">E257</strain>
    </source>
</reference>
<dbReference type="Pfam" id="PF11236">
    <property type="entry name" value="DUF3037"/>
    <property type="match status" value="1"/>
</dbReference>
<comment type="caution">
    <text evidence="1">The sequence shown here is derived from an EMBL/GenBank/DDBJ whole genome shotgun (WGS) entry which is preliminary data.</text>
</comment>
<protein>
    <submittedName>
        <fullName evidence="1">DUF3037 domain-containing protein</fullName>
    </submittedName>
</protein>
<evidence type="ECO:0000313" key="1">
    <source>
        <dbReference type="EMBL" id="NHC15487.1"/>
    </source>
</evidence>
<proteinExistence type="predicted"/>
<dbReference type="Proteomes" id="UP000800981">
    <property type="component" value="Unassembled WGS sequence"/>
</dbReference>
<name>A0ABX0GXD8_9ACTN</name>